<keyword evidence="8" id="KW-1185">Reference proteome</keyword>
<dbReference type="GO" id="GO:0016740">
    <property type="term" value="F:transferase activity"/>
    <property type="evidence" value="ECO:0007669"/>
    <property type="project" value="UniProtKB-KW"/>
</dbReference>
<dbReference type="Proteomes" id="UP000011185">
    <property type="component" value="Unassembled WGS sequence"/>
</dbReference>
<dbReference type="Gene3D" id="1.10.20.10">
    <property type="entry name" value="Histone, subunit A"/>
    <property type="match status" value="1"/>
</dbReference>
<dbReference type="FunCoup" id="L7JW57">
    <property type="interactions" value="19"/>
</dbReference>
<name>L7JW57_TRAHO</name>
<dbReference type="OMA" id="ALMPWDE"/>
<keyword evidence="3" id="KW-0804">Transcription</keyword>
<dbReference type="PANTHER" id="PTHR11380:SF16">
    <property type="entry name" value="TRANSCRIPTION INITIATION PROTEIN SPT3 HOMOLOG"/>
    <property type="match status" value="1"/>
</dbReference>
<comment type="similarity">
    <text evidence="5">Belongs to the SPT3 family.</text>
</comment>
<organism evidence="7 8">
    <name type="scientific">Trachipleistophora hominis</name>
    <name type="common">Microsporidian parasite</name>
    <dbReference type="NCBI Taxonomy" id="72359"/>
    <lineage>
        <taxon>Eukaryota</taxon>
        <taxon>Fungi</taxon>
        <taxon>Fungi incertae sedis</taxon>
        <taxon>Microsporidia</taxon>
        <taxon>Pleistophoridae</taxon>
        <taxon>Trachipleistophora</taxon>
    </lineage>
</organism>
<accession>L7JW57</accession>
<dbReference type="GO" id="GO:0006366">
    <property type="term" value="P:transcription by RNA polymerase II"/>
    <property type="evidence" value="ECO:0007669"/>
    <property type="project" value="InterPro"/>
</dbReference>
<dbReference type="CDD" id="cd07978">
    <property type="entry name" value="HFD_TAF13"/>
    <property type="match status" value="1"/>
</dbReference>
<evidence type="ECO:0000256" key="5">
    <source>
        <dbReference type="ARBA" id="ARBA00061274"/>
    </source>
</evidence>
<evidence type="ECO:0000256" key="1">
    <source>
        <dbReference type="ARBA" id="ARBA00004123"/>
    </source>
</evidence>
<comment type="subcellular location">
    <subcellularLocation>
        <location evidence="1">Nucleus</location>
    </subcellularLocation>
</comment>
<dbReference type="EMBL" id="JH993974">
    <property type="protein sequence ID" value="ELQ75276.1"/>
    <property type="molecule type" value="Genomic_DNA"/>
</dbReference>
<evidence type="ECO:0000256" key="3">
    <source>
        <dbReference type="ARBA" id="ARBA00023163"/>
    </source>
</evidence>
<dbReference type="GO" id="GO:0046982">
    <property type="term" value="F:protein heterodimerization activity"/>
    <property type="evidence" value="ECO:0007669"/>
    <property type="project" value="InterPro"/>
</dbReference>
<feature type="signal peptide" evidence="6">
    <location>
        <begin position="1"/>
        <end position="20"/>
    </location>
</feature>
<evidence type="ECO:0000256" key="2">
    <source>
        <dbReference type="ARBA" id="ARBA00023015"/>
    </source>
</evidence>
<dbReference type="Pfam" id="PF02269">
    <property type="entry name" value="TFIID-18kDa"/>
    <property type="match status" value="1"/>
</dbReference>
<dbReference type="InterPro" id="IPR009072">
    <property type="entry name" value="Histone-fold"/>
</dbReference>
<keyword evidence="2" id="KW-0805">Transcription regulation</keyword>
<feature type="non-terminal residue" evidence="7">
    <location>
        <position position="1"/>
    </location>
</feature>
<evidence type="ECO:0000256" key="6">
    <source>
        <dbReference type="SAM" id="SignalP"/>
    </source>
</evidence>
<dbReference type="GO" id="GO:0005634">
    <property type="term" value="C:nucleus"/>
    <property type="evidence" value="ECO:0007669"/>
    <property type="project" value="UniProtKB-SubCell"/>
</dbReference>
<proteinExistence type="inferred from homology"/>
<keyword evidence="7" id="KW-0808">Transferase</keyword>
<keyword evidence="6" id="KW-0732">Signal</keyword>
<keyword evidence="4" id="KW-0539">Nucleus</keyword>
<dbReference type="PANTHER" id="PTHR11380">
    <property type="entry name" value="TRANSCRIPTION INITIATION FACTOR TFIID/SUPT3-RELATED"/>
    <property type="match status" value="1"/>
</dbReference>
<protein>
    <submittedName>
        <fullName evidence="7">Histone acetyltransferase PCAF/SAGA, subunit SUPT3H/SPT3</fullName>
    </submittedName>
</protein>
<dbReference type="OrthoDB" id="66982at2759"/>
<reference evidence="7 8" key="1">
    <citation type="journal article" date="2012" name="PLoS Pathog.">
        <title>The genome of the obligate intracellular parasite Trachipleistophora hominis: new insights into microsporidian genome dynamics and reductive evolution.</title>
        <authorList>
            <person name="Heinz E."/>
            <person name="Williams T.A."/>
            <person name="Nakjang S."/>
            <person name="Noel C.J."/>
            <person name="Swan D.C."/>
            <person name="Goldberg A.V."/>
            <person name="Harris S.R."/>
            <person name="Weinmaier T."/>
            <person name="Markert S."/>
            <person name="Becher D."/>
            <person name="Bernhardt J."/>
            <person name="Dagan T."/>
            <person name="Hacker C."/>
            <person name="Lucocq J.M."/>
            <person name="Schweder T."/>
            <person name="Rattei T."/>
            <person name="Hall N."/>
            <person name="Hirt R.P."/>
            <person name="Embley T.M."/>
        </authorList>
    </citation>
    <scope>NUCLEOTIDE SEQUENCE [LARGE SCALE GENOMIC DNA]</scope>
</reference>
<evidence type="ECO:0000313" key="8">
    <source>
        <dbReference type="Proteomes" id="UP000011185"/>
    </source>
</evidence>
<feature type="chain" id="PRO_5003978812" evidence="6">
    <location>
        <begin position="21"/>
        <end position="286"/>
    </location>
</feature>
<dbReference type="SUPFAM" id="SSF47113">
    <property type="entry name" value="Histone-fold"/>
    <property type="match status" value="1"/>
</dbReference>
<dbReference type="HOGENOM" id="CLU_094300_0_0_1"/>
<evidence type="ECO:0000313" key="7">
    <source>
        <dbReference type="EMBL" id="ELQ75276.1"/>
    </source>
</evidence>
<dbReference type="InterPro" id="IPR003195">
    <property type="entry name" value="TFIID_TAF13"/>
</dbReference>
<dbReference type="STRING" id="72359.L7JW57"/>
<dbReference type="VEuPathDB" id="MicrosporidiaDB:THOM_1773"/>
<dbReference type="AlphaFoldDB" id="L7JW57"/>
<sequence length="286" mass="33574">VKIYLCTFLKLTIFITGLSSSPSMNYLYTNEIKAMLYSFGDSKNPSLQTAQYLESVLKTQIQRFLSAANNIRICRRGKLINLEDIGFVIRKDPFKLRRLLNFIHFKEIKGKLESKLEFHSSEAEFTDIKPLCEDNVENKSDIDSNSAKIEPDIFKITNDEKKFSWMLPVQGTDTFQLNRLLEIDNLTANMSKDEYLEFAECRQSSFVYRKNKKFREFIGGWRIHDNIMDVLGYICYEMVYNIATMVLTLRDKRRGYKVKFGQSIPISTDEIDEVCWLILKENRLFF</sequence>
<gene>
    <name evidence="7" type="ORF">THOM_1773</name>
</gene>
<dbReference type="InParanoid" id="L7JW57"/>
<evidence type="ECO:0000256" key="4">
    <source>
        <dbReference type="ARBA" id="ARBA00023242"/>
    </source>
</evidence>